<dbReference type="Proteomes" id="UP000253850">
    <property type="component" value="Chromosome"/>
</dbReference>
<dbReference type="Proteomes" id="UP000289193">
    <property type="component" value="Unassembled WGS sequence"/>
</dbReference>
<dbReference type="EMBL" id="PDKM01000001">
    <property type="protein sequence ID" value="RXK11278.1"/>
    <property type="molecule type" value="Genomic_DNA"/>
</dbReference>
<evidence type="ECO:0000313" key="4">
    <source>
        <dbReference type="Proteomes" id="UP000253850"/>
    </source>
</evidence>
<dbReference type="AlphaFoldDB" id="A0AAX2AD98"/>
<reference evidence="3 5" key="1">
    <citation type="submission" date="2017-10" db="EMBL/GenBank/DDBJ databases">
        <title>Genomics of the genus Arcobacter.</title>
        <authorList>
            <person name="Perez-Cataluna A."/>
            <person name="Figueras M.J."/>
        </authorList>
    </citation>
    <scope>NUCLEOTIDE SEQUENCE [LARGE SCALE GENOMIC DNA]</scope>
    <source>
        <strain evidence="3 5">CECT 7835</strain>
    </source>
</reference>
<keyword evidence="5" id="KW-1185">Reference proteome</keyword>
<dbReference type="Pfam" id="PF04752">
    <property type="entry name" value="ChaC"/>
    <property type="match status" value="1"/>
</dbReference>
<organism evidence="3 5">
    <name type="scientific">Halarcobacter bivalviorum</name>
    <dbReference type="NCBI Taxonomy" id="663364"/>
    <lineage>
        <taxon>Bacteria</taxon>
        <taxon>Pseudomonadati</taxon>
        <taxon>Campylobacterota</taxon>
        <taxon>Epsilonproteobacteria</taxon>
        <taxon>Campylobacterales</taxon>
        <taxon>Arcobacteraceae</taxon>
        <taxon>Halarcobacter</taxon>
    </lineage>
</organism>
<dbReference type="GO" id="GO:0061928">
    <property type="term" value="F:glutathione specific gamma-glutamylcyclotransferase activity"/>
    <property type="evidence" value="ECO:0007669"/>
    <property type="project" value="InterPro"/>
</dbReference>
<evidence type="ECO:0000313" key="2">
    <source>
        <dbReference type="EMBL" id="AXH12173.1"/>
    </source>
</evidence>
<sequence>MYLFGFGSLINLSSAQKSFQRELSYKDLIPVRVKGYKKVWNSIEYITFDNKEVNGVFLNLQEDKNSTTTGVVIKLSTEEFEVLKQREKNYSQIEIKAENIEGAFLEENAVAFMTTKTDKLAKIGDENTYIPAKYIEILTSAFENYDEEFVESYKKECLENFPFELKEGVYKFADALQNKLAKEGIRK</sequence>
<evidence type="ECO:0000313" key="3">
    <source>
        <dbReference type="EMBL" id="RXK11278.1"/>
    </source>
</evidence>
<evidence type="ECO:0000313" key="5">
    <source>
        <dbReference type="Proteomes" id="UP000289193"/>
    </source>
</evidence>
<dbReference type="EMBL" id="CP031217">
    <property type="protein sequence ID" value="AXH12173.1"/>
    <property type="molecule type" value="Genomic_DNA"/>
</dbReference>
<evidence type="ECO:0000256" key="1">
    <source>
        <dbReference type="ARBA" id="ARBA00023239"/>
    </source>
</evidence>
<gene>
    <name evidence="2" type="ORF">ABIV_1170</name>
    <name evidence="3" type="ORF">CRV05_02615</name>
</gene>
<protein>
    <submittedName>
        <fullName evidence="3">Gamma-glutamylcyclotransferase</fullName>
    </submittedName>
</protein>
<reference evidence="2 4" key="2">
    <citation type="submission" date="2018-07" db="EMBL/GenBank/DDBJ databases">
        <title>Complete genome of the Arcobacter bivalviorum type strain LMG 26154.</title>
        <authorList>
            <person name="Miller W.G."/>
            <person name="Yee E."/>
            <person name="Bono J.L."/>
        </authorList>
    </citation>
    <scope>NUCLEOTIDE SEQUENCE [LARGE SCALE GENOMIC DNA]</scope>
    <source>
        <strain evidence="2 4">LMG 26154</strain>
    </source>
</reference>
<name>A0AAX2AD98_9BACT</name>
<keyword evidence="1" id="KW-0456">Lyase</keyword>
<dbReference type="KEGG" id="hbv:ABIV_1170"/>
<dbReference type="InterPro" id="IPR006840">
    <property type="entry name" value="ChaC"/>
</dbReference>
<dbReference type="Gene3D" id="3.10.490.10">
    <property type="entry name" value="Gamma-glutamyl cyclotransferase-like"/>
    <property type="match status" value="1"/>
</dbReference>
<dbReference type="RefSeq" id="WP_114839012.1">
    <property type="nucleotide sequence ID" value="NZ_CP031217.1"/>
</dbReference>
<dbReference type="GO" id="GO:0006751">
    <property type="term" value="P:glutathione catabolic process"/>
    <property type="evidence" value="ECO:0007669"/>
    <property type="project" value="InterPro"/>
</dbReference>
<proteinExistence type="predicted"/>
<accession>A0AAX2AD98</accession>